<keyword evidence="1" id="KW-0472">Membrane</keyword>
<keyword evidence="3" id="KW-1185">Reference proteome</keyword>
<keyword evidence="1" id="KW-1133">Transmembrane helix</keyword>
<dbReference type="KEGG" id="rce:RC1_2447"/>
<accession>B6IUK5</accession>
<dbReference type="Proteomes" id="UP000001591">
    <property type="component" value="Chromosome"/>
</dbReference>
<evidence type="ECO:0000256" key="1">
    <source>
        <dbReference type="SAM" id="Phobius"/>
    </source>
</evidence>
<gene>
    <name evidence="2" type="ordered locus">RC1_2447</name>
</gene>
<dbReference type="STRING" id="414684.RC1_2447"/>
<proteinExistence type="predicted"/>
<name>B6IUK5_RHOCS</name>
<dbReference type="AlphaFoldDB" id="B6IUK5"/>
<organism evidence="2 3">
    <name type="scientific">Rhodospirillum centenum (strain ATCC 51521 / SW)</name>
    <dbReference type="NCBI Taxonomy" id="414684"/>
    <lineage>
        <taxon>Bacteria</taxon>
        <taxon>Pseudomonadati</taxon>
        <taxon>Pseudomonadota</taxon>
        <taxon>Alphaproteobacteria</taxon>
        <taxon>Rhodospirillales</taxon>
        <taxon>Rhodospirillaceae</taxon>
        <taxon>Rhodospirillum</taxon>
    </lineage>
</organism>
<reference evidence="2 3" key="1">
    <citation type="journal article" date="2010" name="BMC Genomics">
        <title>Metabolic flexibility revealed in the genome of the cyst-forming alpha-1 proteobacterium Rhodospirillum centenum.</title>
        <authorList>
            <person name="Lu Y.K."/>
            <person name="Marden J."/>
            <person name="Han M."/>
            <person name="Swingley W.D."/>
            <person name="Mastrian S.D."/>
            <person name="Chowdhury S.R."/>
            <person name="Hao J."/>
            <person name="Helmy T."/>
            <person name="Kim S."/>
            <person name="Kurdoglu A.A."/>
            <person name="Matthies H.J."/>
            <person name="Rollo D."/>
            <person name="Stothard P."/>
            <person name="Blankenship R.E."/>
            <person name="Bauer C.E."/>
            <person name="Touchman J.W."/>
        </authorList>
    </citation>
    <scope>NUCLEOTIDE SEQUENCE [LARGE SCALE GENOMIC DNA]</scope>
    <source>
        <strain evidence="3">ATCC 51521 / SW</strain>
    </source>
</reference>
<dbReference type="HOGENOM" id="CLU_2755186_0_0_5"/>
<dbReference type="EMBL" id="CP000613">
    <property type="protein sequence ID" value="ACI99830.1"/>
    <property type="molecule type" value="Genomic_DNA"/>
</dbReference>
<protein>
    <submittedName>
        <fullName evidence="2">Uncharacterized protein</fullName>
    </submittedName>
</protein>
<sequence length="70" mass="7346">MSAETWQTLAIIPIVLGALAWVLWRVVLPRPVIDRLRRLAGRPEAPKAAAGCGGCSGCGGGCAPTSPRRH</sequence>
<dbReference type="RefSeq" id="WP_012567612.1">
    <property type="nucleotide sequence ID" value="NC_011420.2"/>
</dbReference>
<evidence type="ECO:0000313" key="3">
    <source>
        <dbReference type="Proteomes" id="UP000001591"/>
    </source>
</evidence>
<evidence type="ECO:0000313" key="2">
    <source>
        <dbReference type="EMBL" id="ACI99830.1"/>
    </source>
</evidence>
<keyword evidence="1" id="KW-0812">Transmembrane</keyword>
<feature type="transmembrane region" description="Helical" evidence="1">
    <location>
        <begin position="6"/>
        <end position="28"/>
    </location>
</feature>